<feature type="region of interest" description="Disordered" evidence="1">
    <location>
        <begin position="1"/>
        <end position="22"/>
    </location>
</feature>
<feature type="region of interest" description="Disordered" evidence="1">
    <location>
        <begin position="305"/>
        <end position="324"/>
    </location>
</feature>
<feature type="compositionally biased region" description="Acidic residues" evidence="1">
    <location>
        <begin position="92"/>
        <end position="103"/>
    </location>
</feature>
<protein>
    <submittedName>
        <fullName evidence="3">Uncharacterized protein LOC113204125</fullName>
    </submittedName>
</protein>
<dbReference type="GeneID" id="113204125"/>
<feature type="compositionally biased region" description="Low complexity" evidence="1">
    <location>
        <begin position="106"/>
        <end position="119"/>
    </location>
</feature>
<proteinExistence type="predicted"/>
<evidence type="ECO:0000313" key="3">
    <source>
        <dbReference type="RefSeq" id="XP_052120666.1"/>
    </source>
</evidence>
<dbReference type="AlphaFoldDB" id="A0A9C6TUT2"/>
<reference evidence="3" key="1">
    <citation type="submission" date="2025-08" db="UniProtKB">
        <authorList>
            <consortium name="RefSeq"/>
        </authorList>
    </citation>
    <scope>IDENTIFICATION</scope>
    <source>
        <tissue evidence="3">Whole organism</tissue>
    </source>
</reference>
<dbReference type="Proteomes" id="UP000504606">
    <property type="component" value="Unplaced"/>
</dbReference>
<accession>A0A9C6TUT2</accession>
<feature type="compositionally biased region" description="Polar residues" evidence="1">
    <location>
        <begin position="155"/>
        <end position="174"/>
    </location>
</feature>
<feature type="compositionally biased region" description="Low complexity" evidence="1">
    <location>
        <begin position="67"/>
        <end position="80"/>
    </location>
</feature>
<gene>
    <name evidence="3" type="primary">LOC113204125</name>
</gene>
<evidence type="ECO:0000313" key="2">
    <source>
        <dbReference type="Proteomes" id="UP000504606"/>
    </source>
</evidence>
<feature type="region of interest" description="Disordered" evidence="1">
    <location>
        <begin position="134"/>
        <end position="192"/>
    </location>
</feature>
<feature type="region of interest" description="Disordered" evidence="1">
    <location>
        <begin position="58"/>
        <end position="119"/>
    </location>
</feature>
<evidence type="ECO:0000256" key="1">
    <source>
        <dbReference type="SAM" id="MobiDB-lite"/>
    </source>
</evidence>
<keyword evidence="2" id="KW-1185">Reference proteome</keyword>
<dbReference type="RefSeq" id="XP_052120666.1">
    <property type="nucleotide sequence ID" value="XM_052264706.1"/>
</dbReference>
<sequence>MQVMRRTDHPQLPSPIVARPSRPAPTRFVTVRHIPYFVLPRGRVSAVRRVLMLVSSGPSLPRRSGWSRCPPSLSPSCSPAEPRRGRLPSCEEQADEEDEDDPEPPGVAAAAATATPAPVDVDVNSALPDVVPRAAPRQSLSRQPRWPASPFTKYITASSPGLSSQQTPDTSPFSSAPVPLPTSPSSNVEDEPQVREAVASSATTLCYRLPDVVCDAERAAPCPAPRTAPRPSPALGPALGVAHLTPKPAPRWHRPRAALKCPAPAAVPRALREDELEHALCKMAEGDSWLRVGQHLRNIADQLHLPDEVDGPAGPAEPPARPSGLLSLLLPQPAKHKRTFLTTAVVLLVGWRLLSRVR</sequence>
<organism evidence="2 3">
    <name type="scientific">Frankliniella occidentalis</name>
    <name type="common">Western flower thrips</name>
    <name type="synonym">Euthrips occidentalis</name>
    <dbReference type="NCBI Taxonomy" id="133901"/>
    <lineage>
        <taxon>Eukaryota</taxon>
        <taxon>Metazoa</taxon>
        <taxon>Ecdysozoa</taxon>
        <taxon>Arthropoda</taxon>
        <taxon>Hexapoda</taxon>
        <taxon>Insecta</taxon>
        <taxon>Pterygota</taxon>
        <taxon>Neoptera</taxon>
        <taxon>Paraneoptera</taxon>
        <taxon>Thysanoptera</taxon>
        <taxon>Terebrantia</taxon>
        <taxon>Thripoidea</taxon>
        <taxon>Thripidae</taxon>
        <taxon>Frankliniella</taxon>
    </lineage>
</organism>
<dbReference type="KEGG" id="foc:113204125"/>
<name>A0A9C6TUT2_FRAOC</name>